<dbReference type="EMBL" id="CP006604">
    <property type="protein sequence ID" value="AHA27514.1"/>
    <property type="molecule type" value="Genomic_DNA"/>
</dbReference>
<dbReference type="Proteomes" id="UP000017862">
    <property type="component" value="Chromosome"/>
</dbReference>
<evidence type="ECO:0000256" key="5">
    <source>
        <dbReference type="ARBA" id="ARBA00022679"/>
    </source>
</evidence>
<gene>
    <name evidence="19" type="primary">dnaQ</name>
    <name evidence="19" type="ORF">lam_140</name>
</gene>
<dbReference type="HOGENOM" id="CLU_047806_2_1_5"/>
<dbReference type="GO" id="GO:0003677">
    <property type="term" value="F:DNA binding"/>
    <property type="evidence" value="ECO:0007669"/>
    <property type="project" value="InterPro"/>
</dbReference>
<dbReference type="RefSeq" id="WP_007556783.1">
    <property type="nucleotide sequence ID" value="NC_022793.1"/>
</dbReference>
<keyword evidence="14" id="KW-0464">Manganese</keyword>
<evidence type="ECO:0000256" key="17">
    <source>
        <dbReference type="ARBA" id="ARBA00049244"/>
    </source>
</evidence>
<evidence type="ECO:0000259" key="18">
    <source>
        <dbReference type="SMART" id="SM00479"/>
    </source>
</evidence>
<dbReference type="GO" id="GO:0003887">
    <property type="term" value="F:DNA-directed DNA polymerase activity"/>
    <property type="evidence" value="ECO:0007669"/>
    <property type="project" value="UniProtKB-KW"/>
</dbReference>
<dbReference type="GO" id="GO:0008408">
    <property type="term" value="F:3'-5' exonuclease activity"/>
    <property type="evidence" value="ECO:0007669"/>
    <property type="project" value="TreeGrafter"/>
</dbReference>
<dbReference type="PATRIC" id="fig|1261131.3.peg.129"/>
<dbReference type="STRING" id="1261131.lam_140"/>
<reference evidence="19 20" key="1">
    <citation type="journal article" date="2014" name="Mol. Plant Microbe Interact.">
        <title>The complete genome sequence of Candidatus Liberibacter americanus, associated with citrus Huanglongbing.</title>
        <authorList>
            <person name="Wulff N.A."/>
            <person name="Zhang S."/>
            <person name="Setubal J.C."/>
            <person name="Almeida N.F."/>
            <person name="Martins E.C."/>
            <person name="Harakava R."/>
            <person name="Kumar D."/>
            <person name="Rangel L.T."/>
            <person name="Foissac X."/>
            <person name="Bove J."/>
            <person name="Gabriel D.W."/>
        </authorList>
    </citation>
    <scope>NUCLEOTIDE SEQUENCE [LARGE SCALE GENOMIC DNA]</scope>
    <source>
        <strain evidence="19 20">Sao Paulo</strain>
    </source>
</reference>
<dbReference type="InterPro" id="IPR006054">
    <property type="entry name" value="DnaQ"/>
</dbReference>
<dbReference type="AlphaFoldDB" id="U6B378"/>
<dbReference type="NCBIfam" id="NF004316">
    <property type="entry name" value="PRK05711.1"/>
    <property type="match status" value="1"/>
</dbReference>
<keyword evidence="8" id="KW-0540">Nuclease</keyword>
<dbReference type="EC" id="2.7.7.7" evidence="3"/>
<evidence type="ECO:0000256" key="13">
    <source>
        <dbReference type="ARBA" id="ARBA00022932"/>
    </source>
</evidence>
<evidence type="ECO:0000256" key="2">
    <source>
        <dbReference type="ARBA" id="ARBA00001946"/>
    </source>
</evidence>
<name>U6B378_9HYPH</name>
<dbReference type="InterPro" id="IPR013520">
    <property type="entry name" value="Ribonucl_H"/>
</dbReference>
<evidence type="ECO:0000256" key="3">
    <source>
        <dbReference type="ARBA" id="ARBA00012417"/>
    </source>
</evidence>
<evidence type="ECO:0000256" key="8">
    <source>
        <dbReference type="ARBA" id="ARBA00022722"/>
    </source>
</evidence>
<dbReference type="InterPro" id="IPR036397">
    <property type="entry name" value="RNaseH_sf"/>
</dbReference>
<dbReference type="GO" id="GO:0046872">
    <property type="term" value="F:metal ion binding"/>
    <property type="evidence" value="ECO:0007669"/>
    <property type="project" value="UniProtKB-KW"/>
</dbReference>
<dbReference type="eggNOG" id="COG0847">
    <property type="taxonomic scope" value="Bacteria"/>
</dbReference>
<keyword evidence="9" id="KW-0479">Metal-binding</keyword>
<evidence type="ECO:0000256" key="15">
    <source>
        <dbReference type="ARBA" id="ARBA00025483"/>
    </source>
</evidence>
<evidence type="ECO:0000256" key="9">
    <source>
        <dbReference type="ARBA" id="ARBA00022723"/>
    </source>
</evidence>
<dbReference type="Gene3D" id="3.30.420.10">
    <property type="entry name" value="Ribonuclease H-like superfamily/Ribonuclease H"/>
    <property type="match status" value="1"/>
</dbReference>
<dbReference type="GO" id="GO:0005829">
    <property type="term" value="C:cytosol"/>
    <property type="evidence" value="ECO:0007669"/>
    <property type="project" value="TreeGrafter"/>
</dbReference>
<dbReference type="GO" id="GO:0045004">
    <property type="term" value="P:DNA replication proofreading"/>
    <property type="evidence" value="ECO:0007669"/>
    <property type="project" value="TreeGrafter"/>
</dbReference>
<keyword evidence="6" id="KW-0548">Nucleotidyltransferase</keyword>
<dbReference type="SUPFAM" id="SSF53098">
    <property type="entry name" value="Ribonuclease H-like"/>
    <property type="match status" value="1"/>
</dbReference>
<keyword evidence="7" id="KW-0235">DNA replication</keyword>
<comment type="subunit">
    <text evidence="16">DNA polymerase III contains a core (composed of alpha, epsilon and theta chains) that associates with a tau subunit. This core dimerizes to form the POLIII' complex. PolIII' associates with the gamma complex (composed of gamma, delta, delta', psi and chi chains) and with the beta chain to form the complete DNA polymerase III complex.</text>
</comment>
<dbReference type="PANTHER" id="PTHR30231:SF41">
    <property type="entry name" value="DNA POLYMERASE III SUBUNIT EPSILON"/>
    <property type="match status" value="1"/>
</dbReference>
<evidence type="ECO:0000256" key="6">
    <source>
        <dbReference type="ARBA" id="ARBA00022695"/>
    </source>
</evidence>
<keyword evidence="20" id="KW-1185">Reference proteome</keyword>
<comment type="catalytic activity">
    <reaction evidence="17">
        <text>DNA(n) + a 2'-deoxyribonucleoside 5'-triphosphate = DNA(n+1) + diphosphate</text>
        <dbReference type="Rhea" id="RHEA:22508"/>
        <dbReference type="Rhea" id="RHEA-COMP:17339"/>
        <dbReference type="Rhea" id="RHEA-COMP:17340"/>
        <dbReference type="ChEBI" id="CHEBI:33019"/>
        <dbReference type="ChEBI" id="CHEBI:61560"/>
        <dbReference type="ChEBI" id="CHEBI:173112"/>
        <dbReference type="EC" id="2.7.7.7"/>
    </reaction>
</comment>
<sequence length="232" mass="26709">MRKIIFDIETTGLNKKEDRIIQIGAVELVDYSITGRTFEVLINPDGKKISSGAFKVHGISDESLKDKPTFDLIFPKLRDFFNDQNPELIAHNANFDVGFINAELKRIQEETLKYKIVDTLAIAKSKHPSAKNDLNSLCKRYGIDTSHRLKHSALLDCKLLADVYIRMVGGLQIDLNLVNTEHLHHKKEKNIPCLKRKKELLPRITKVELDKHFSMIQKIGKKSIWNKYIFDQ</sequence>
<dbReference type="KEGG" id="lar:lam_140"/>
<evidence type="ECO:0000313" key="20">
    <source>
        <dbReference type="Proteomes" id="UP000017862"/>
    </source>
</evidence>
<dbReference type="SMART" id="SM00479">
    <property type="entry name" value="EXOIII"/>
    <property type="match status" value="1"/>
</dbReference>
<organism evidence="19 20">
    <name type="scientific">Candidatus Liberibacter americanus str. Sao Paulo</name>
    <dbReference type="NCBI Taxonomy" id="1261131"/>
    <lineage>
        <taxon>Bacteria</taxon>
        <taxon>Pseudomonadati</taxon>
        <taxon>Pseudomonadota</taxon>
        <taxon>Alphaproteobacteria</taxon>
        <taxon>Hyphomicrobiales</taxon>
        <taxon>Rhizobiaceae</taxon>
        <taxon>Liberibacter</taxon>
    </lineage>
</organism>
<comment type="function">
    <text evidence="15">DNA polymerase III is a complex, multichain enzyme responsible for most of the replicative synthesis in bacteria. The epsilon subunit contain the editing function and is a proofreading 3'-5' exonuclease.</text>
</comment>
<keyword evidence="12" id="KW-0460">Magnesium</keyword>
<keyword evidence="10" id="KW-0378">Hydrolase</keyword>
<keyword evidence="11" id="KW-0269">Exonuclease</keyword>
<dbReference type="FunFam" id="3.30.420.10:FF:000012">
    <property type="entry name" value="DNA polymerase III subunit epsilon"/>
    <property type="match status" value="1"/>
</dbReference>
<protein>
    <recommendedName>
        <fullName evidence="4">DNA polymerase III subunit epsilon</fullName>
        <ecNumber evidence="3">2.7.7.7</ecNumber>
    </recommendedName>
</protein>
<comment type="cofactor">
    <cofactor evidence="2">
        <name>Mg(2+)</name>
        <dbReference type="ChEBI" id="CHEBI:18420"/>
    </cofactor>
</comment>
<proteinExistence type="predicted"/>
<comment type="cofactor">
    <cofactor evidence="1">
        <name>Mn(2+)</name>
        <dbReference type="ChEBI" id="CHEBI:29035"/>
    </cofactor>
</comment>
<evidence type="ECO:0000256" key="1">
    <source>
        <dbReference type="ARBA" id="ARBA00001936"/>
    </source>
</evidence>
<evidence type="ECO:0000256" key="4">
    <source>
        <dbReference type="ARBA" id="ARBA00020352"/>
    </source>
</evidence>
<evidence type="ECO:0000256" key="11">
    <source>
        <dbReference type="ARBA" id="ARBA00022839"/>
    </source>
</evidence>
<dbReference type="NCBIfam" id="TIGR00573">
    <property type="entry name" value="dnaq"/>
    <property type="match status" value="1"/>
</dbReference>
<evidence type="ECO:0000256" key="12">
    <source>
        <dbReference type="ARBA" id="ARBA00022842"/>
    </source>
</evidence>
<evidence type="ECO:0000256" key="7">
    <source>
        <dbReference type="ARBA" id="ARBA00022705"/>
    </source>
</evidence>
<evidence type="ECO:0000313" key="19">
    <source>
        <dbReference type="EMBL" id="AHA27514.1"/>
    </source>
</evidence>
<dbReference type="InterPro" id="IPR012337">
    <property type="entry name" value="RNaseH-like_sf"/>
</dbReference>
<evidence type="ECO:0000256" key="16">
    <source>
        <dbReference type="ARBA" id="ARBA00026073"/>
    </source>
</evidence>
<dbReference type="Pfam" id="PF00929">
    <property type="entry name" value="RNase_T"/>
    <property type="match status" value="1"/>
</dbReference>
<evidence type="ECO:0000256" key="10">
    <source>
        <dbReference type="ARBA" id="ARBA00022801"/>
    </source>
</evidence>
<keyword evidence="13" id="KW-0239">DNA-directed DNA polymerase</keyword>
<accession>U6B378</accession>
<feature type="domain" description="Exonuclease" evidence="18">
    <location>
        <begin position="2"/>
        <end position="173"/>
    </location>
</feature>
<evidence type="ECO:0000256" key="14">
    <source>
        <dbReference type="ARBA" id="ARBA00023211"/>
    </source>
</evidence>
<keyword evidence="5" id="KW-0808">Transferase</keyword>
<dbReference type="PANTHER" id="PTHR30231">
    <property type="entry name" value="DNA POLYMERASE III SUBUNIT EPSILON"/>
    <property type="match status" value="1"/>
</dbReference>